<accession>A0A543JGB5</accession>
<dbReference type="OrthoDB" id="3692386at2"/>
<dbReference type="RefSeq" id="WP_141979788.1">
    <property type="nucleotide sequence ID" value="NZ_VFPP01000001.1"/>
</dbReference>
<evidence type="ECO:0000256" key="2">
    <source>
        <dbReference type="SAM" id="Phobius"/>
    </source>
</evidence>
<feature type="region of interest" description="Disordered" evidence="1">
    <location>
        <begin position="30"/>
        <end position="153"/>
    </location>
</feature>
<dbReference type="Proteomes" id="UP000316628">
    <property type="component" value="Unassembled WGS sequence"/>
</dbReference>
<keyword evidence="2" id="KW-0812">Transmembrane</keyword>
<feature type="compositionally biased region" description="Gly residues" evidence="1">
    <location>
        <begin position="134"/>
        <end position="144"/>
    </location>
</feature>
<evidence type="ECO:0000256" key="1">
    <source>
        <dbReference type="SAM" id="MobiDB-lite"/>
    </source>
</evidence>
<gene>
    <name evidence="3" type="ORF">FHX81_4274</name>
</gene>
<keyword evidence="4" id="KW-1185">Reference proteome</keyword>
<organism evidence="3 4">
    <name type="scientific">Saccharothrix saharensis</name>
    <dbReference type="NCBI Taxonomy" id="571190"/>
    <lineage>
        <taxon>Bacteria</taxon>
        <taxon>Bacillati</taxon>
        <taxon>Actinomycetota</taxon>
        <taxon>Actinomycetes</taxon>
        <taxon>Pseudonocardiales</taxon>
        <taxon>Pseudonocardiaceae</taxon>
        <taxon>Saccharothrix</taxon>
    </lineage>
</organism>
<dbReference type="EMBL" id="VFPP01000001">
    <property type="protein sequence ID" value="TQM81888.1"/>
    <property type="molecule type" value="Genomic_DNA"/>
</dbReference>
<sequence>MSWQEDLQELDNALASGKITADEYRVRRDQVLANASGPQPQQPPSPFPEPFKWNSGPDATQVVQPGQADRTQVVRPDVPQQQPGDADRTQYVQPVAVPRPDVDRTQVVPQGPTSGGFPAQPQPDWSGGASTPPWGGGDFGGGSPWGTAGPEVFEEESGGKGRIIAVVLVVVLVVGLGFGAYMIWGRGSGTTGAGGTSSQTPSTTTVTTTTPPKRTPDGPFVEVPGKLSQFKTLSIEDALAAKLPTLEEAQLVQSGGATEVRYVVSRDEATKLVQGIWAFQTDRPDALLSTVDNLYAAANFQVVPGAPTGVIARNLALTPQNPTAIYRAHYAVDDFVVRVEAYGPDEAAAKAAFDELLARQLEEHPPTS</sequence>
<feature type="compositionally biased region" description="Pro residues" evidence="1">
    <location>
        <begin position="40"/>
        <end position="49"/>
    </location>
</feature>
<protein>
    <submittedName>
        <fullName evidence="3">Uncharacterized protein</fullName>
    </submittedName>
</protein>
<keyword evidence="2" id="KW-1133">Transmembrane helix</keyword>
<name>A0A543JGB5_9PSEU</name>
<evidence type="ECO:0000313" key="3">
    <source>
        <dbReference type="EMBL" id="TQM81888.1"/>
    </source>
</evidence>
<feature type="transmembrane region" description="Helical" evidence="2">
    <location>
        <begin position="163"/>
        <end position="184"/>
    </location>
</feature>
<reference evidence="3 4" key="1">
    <citation type="submission" date="2019-06" db="EMBL/GenBank/DDBJ databases">
        <title>Sequencing the genomes of 1000 actinobacteria strains.</title>
        <authorList>
            <person name="Klenk H.-P."/>
        </authorList>
    </citation>
    <scope>NUCLEOTIDE SEQUENCE [LARGE SCALE GENOMIC DNA]</scope>
    <source>
        <strain evidence="3 4">DSM 45456</strain>
    </source>
</reference>
<proteinExistence type="predicted"/>
<dbReference type="AlphaFoldDB" id="A0A543JGB5"/>
<feature type="compositionally biased region" description="Low complexity" evidence="1">
    <location>
        <begin position="73"/>
        <end position="83"/>
    </location>
</feature>
<feature type="region of interest" description="Disordered" evidence="1">
    <location>
        <begin position="190"/>
        <end position="218"/>
    </location>
</feature>
<keyword evidence="2" id="KW-0472">Membrane</keyword>
<evidence type="ECO:0000313" key="4">
    <source>
        <dbReference type="Proteomes" id="UP000316628"/>
    </source>
</evidence>
<comment type="caution">
    <text evidence="3">The sequence shown here is derived from an EMBL/GenBank/DDBJ whole genome shotgun (WGS) entry which is preliminary data.</text>
</comment>
<feature type="compositionally biased region" description="Low complexity" evidence="1">
    <location>
        <begin position="196"/>
        <end position="212"/>
    </location>
</feature>